<name>A0A2H0BHT2_9BACT</name>
<evidence type="ECO:0000256" key="3">
    <source>
        <dbReference type="ARBA" id="ARBA00022884"/>
    </source>
</evidence>
<evidence type="ECO:0000256" key="8">
    <source>
        <dbReference type="RuleBase" id="RU004005"/>
    </source>
</evidence>
<reference evidence="11 12" key="1">
    <citation type="submission" date="2017-09" db="EMBL/GenBank/DDBJ databases">
        <title>Depth-based differentiation of microbial function through sediment-hosted aquifers and enrichment of novel symbionts in the deep terrestrial subsurface.</title>
        <authorList>
            <person name="Probst A.J."/>
            <person name="Ladd B."/>
            <person name="Jarett J.K."/>
            <person name="Geller-Mcgrath D.E."/>
            <person name="Sieber C.M."/>
            <person name="Emerson J.B."/>
            <person name="Anantharaman K."/>
            <person name="Thomas B.C."/>
            <person name="Malmstrom R."/>
            <person name="Stieglmeier M."/>
            <person name="Klingl A."/>
            <person name="Woyke T."/>
            <person name="Ryan C.M."/>
            <person name="Banfield J.F."/>
        </authorList>
    </citation>
    <scope>NUCLEOTIDE SEQUENCE [LARGE SCALE GENOMIC DNA]</scope>
    <source>
        <strain evidence="11">CG22_combo_CG10-13_8_21_14_all_45_10</strain>
    </source>
</reference>
<dbReference type="GO" id="GO:0019843">
    <property type="term" value="F:rRNA binding"/>
    <property type="evidence" value="ECO:0007669"/>
    <property type="project" value="UniProtKB-UniRule"/>
</dbReference>
<dbReference type="InterPro" id="IPR005727">
    <property type="entry name" value="Ribosomal_uL22_bac/chlpt-type"/>
</dbReference>
<keyword evidence="2 7" id="KW-0699">rRNA-binding</keyword>
<comment type="function">
    <text evidence="7 10">This protein binds specifically to 23S rRNA; its binding is stimulated by other ribosomal proteins, e.g., L4, L17, and L20. It is important during the early stages of 50S assembly. It makes multiple contacts with different domains of the 23S rRNA in the assembled 50S subunit and ribosome.</text>
</comment>
<comment type="function">
    <text evidence="7">The globular domain of the protein is located near the polypeptide exit tunnel on the outside of the subunit, while an extended beta-hairpin is found that lines the wall of the exit tunnel in the center of the 70S ribosome.</text>
</comment>
<dbReference type="Gene3D" id="3.90.470.10">
    <property type="entry name" value="Ribosomal protein L22/L17"/>
    <property type="match status" value="1"/>
</dbReference>
<evidence type="ECO:0000256" key="4">
    <source>
        <dbReference type="ARBA" id="ARBA00022980"/>
    </source>
</evidence>
<dbReference type="HAMAP" id="MF_01331_B">
    <property type="entry name" value="Ribosomal_uL22_B"/>
    <property type="match status" value="1"/>
</dbReference>
<dbReference type="InterPro" id="IPR047867">
    <property type="entry name" value="Ribosomal_uL22_bac/org-type"/>
</dbReference>
<keyword evidence="5 7" id="KW-0687">Ribonucleoprotein</keyword>
<dbReference type="EMBL" id="PCSV01000017">
    <property type="protein sequence ID" value="PIP57225.1"/>
    <property type="molecule type" value="Genomic_DNA"/>
</dbReference>
<sequence>MDIKAEQKYLLASPRKIRDVVGLVKKLKPTLAAESLFLVNKKAAEPVRKVILQALSNARNKGLNEADLIFKEIQVGEGPRLKRGQPVSRGRWHPIVKKMSHIRVILTTKKGEKNGTKS</sequence>
<proteinExistence type="inferred from homology"/>
<dbReference type="PANTHER" id="PTHR13501">
    <property type="entry name" value="CHLOROPLAST 50S RIBOSOMAL PROTEIN L22-RELATED"/>
    <property type="match status" value="1"/>
</dbReference>
<dbReference type="GO" id="GO:0022625">
    <property type="term" value="C:cytosolic large ribosomal subunit"/>
    <property type="evidence" value="ECO:0007669"/>
    <property type="project" value="TreeGrafter"/>
</dbReference>
<evidence type="ECO:0000256" key="5">
    <source>
        <dbReference type="ARBA" id="ARBA00023274"/>
    </source>
</evidence>
<accession>A0A2H0BHT2</accession>
<organism evidence="11 12">
    <name type="scientific">Candidatus Woesebacteria bacterium CG22_combo_CG10-13_8_21_14_all_45_10</name>
    <dbReference type="NCBI Taxonomy" id="1975060"/>
    <lineage>
        <taxon>Bacteria</taxon>
        <taxon>Candidatus Woeseibacteriota</taxon>
    </lineage>
</organism>
<dbReference type="Proteomes" id="UP000230759">
    <property type="component" value="Unassembled WGS sequence"/>
</dbReference>
<evidence type="ECO:0000313" key="11">
    <source>
        <dbReference type="EMBL" id="PIP57225.1"/>
    </source>
</evidence>
<evidence type="ECO:0000256" key="9">
    <source>
        <dbReference type="RuleBase" id="RU004006"/>
    </source>
</evidence>
<keyword evidence="3 7" id="KW-0694">RNA-binding</keyword>
<dbReference type="GO" id="GO:0003735">
    <property type="term" value="F:structural constituent of ribosome"/>
    <property type="evidence" value="ECO:0007669"/>
    <property type="project" value="InterPro"/>
</dbReference>
<dbReference type="InterPro" id="IPR001063">
    <property type="entry name" value="Ribosomal_uL22"/>
</dbReference>
<gene>
    <name evidence="7" type="primary">rplV</name>
    <name evidence="11" type="ORF">COX04_00745</name>
</gene>
<dbReference type="Pfam" id="PF00237">
    <property type="entry name" value="Ribosomal_L22"/>
    <property type="match status" value="1"/>
</dbReference>
<evidence type="ECO:0000256" key="10">
    <source>
        <dbReference type="RuleBase" id="RU004008"/>
    </source>
</evidence>
<dbReference type="PANTHER" id="PTHR13501:SF8">
    <property type="entry name" value="LARGE RIBOSOMAL SUBUNIT PROTEIN UL22M"/>
    <property type="match status" value="1"/>
</dbReference>
<keyword evidence="4 7" id="KW-0689">Ribosomal protein</keyword>
<protein>
    <recommendedName>
        <fullName evidence="6 7">Large ribosomal subunit protein uL22</fullName>
    </recommendedName>
</protein>
<evidence type="ECO:0000256" key="7">
    <source>
        <dbReference type="HAMAP-Rule" id="MF_01331"/>
    </source>
</evidence>
<dbReference type="GO" id="GO:0006412">
    <property type="term" value="P:translation"/>
    <property type="evidence" value="ECO:0007669"/>
    <property type="project" value="UniProtKB-UniRule"/>
</dbReference>
<dbReference type="SUPFAM" id="SSF54843">
    <property type="entry name" value="Ribosomal protein L22"/>
    <property type="match status" value="1"/>
</dbReference>
<dbReference type="AlphaFoldDB" id="A0A2H0BHT2"/>
<dbReference type="CDD" id="cd00336">
    <property type="entry name" value="Ribosomal_L22"/>
    <property type="match status" value="1"/>
</dbReference>
<comment type="caution">
    <text evidence="11">The sequence shown here is derived from an EMBL/GenBank/DDBJ whole genome shotgun (WGS) entry which is preliminary data.</text>
</comment>
<evidence type="ECO:0000256" key="1">
    <source>
        <dbReference type="ARBA" id="ARBA00009451"/>
    </source>
</evidence>
<comment type="similarity">
    <text evidence="1 7 8">Belongs to the universal ribosomal protein uL22 family.</text>
</comment>
<evidence type="ECO:0000256" key="2">
    <source>
        <dbReference type="ARBA" id="ARBA00022730"/>
    </source>
</evidence>
<evidence type="ECO:0000313" key="12">
    <source>
        <dbReference type="Proteomes" id="UP000230759"/>
    </source>
</evidence>
<evidence type="ECO:0000256" key="6">
    <source>
        <dbReference type="ARBA" id="ARBA00035207"/>
    </source>
</evidence>
<comment type="subunit">
    <text evidence="7 9">Part of the 50S ribosomal subunit.</text>
</comment>
<dbReference type="InterPro" id="IPR036394">
    <property type="entry name" value="Ribosomal_uL22_sf"/>
</dbReference>